<reference evidence="1 2" key="1">
    <citation type="submission" date="2018-11" db="EMBL/GenBank/DDBJ databases">
        <authorList>
            <consortium name="Pathogen Informatics"/>
        </authorList>
    </citation>
    <scope>NUCLEOTIDE SEQUENCE [LARGE SCALE GENOMIC DNA]</scope>
</reference>
<reference evidence="3" key="2">
    <citation type="submission" date="2019-09" db="UniProtKB">
        <authorList>
            <consortium name="WormBaseParasite"/>
        </authorList>
    </citation>
    <scope>IDENTIFICATION</scope>
</reference>
<gene>
    <name evidence="1" type="ORF">HPBE_LOCUS14181</name>
</gene>
<accession>A0A3P8DT27</accession>
<dbReference type="Proteomes" id="UP000050761">
    <property type="component" value="Unassembled WGS sequence"/>
</dbReference>
<protein>
    <submittedName>
        <fullName evidence="3">ATPase_AAA_core domain-containing protein</fullName>
    </submittedName>
</protein>
<dbReference type="EMBL" id="UZAH01028245">
    <property type="protein sequence ID" value="VDO98775.1"/>
    <property type="molecule type" value="Genomic_DNA"/>
</dbReference>
<organism evidence="2 3">
    <name type="scientific">Heligmosomoides polygyrus</name>
    <name type="common">Parasitic roundworm</name>
    <dbReference type="NCBI Taxonomy" id="6339"/>
    <lineage>
        <taxon>Eukaryota</taxon>
        <taxon>Metazoa</taxon>
        <taxon>Ecdysozoa</taxon>
        <taxon>Nematoda</taxon>
        <taxon>Chromadorea</taxon>
        <taxon>Rhabditida</taxon>
        <taxon>Rhabditina</taxon>
        <taxon>Rhabditomorpha</taxon>
        <taxon>Strongyloidea</taxon>
        <taxon>Heligmosomidae</taxon>
        <taxon>Heligmosomoides</taxon>
    </lineage>
</organism>
<evidence type="ECO:0000313" key="2">
    <source>
        <dbReference type="Proteomes" id="UP000050761"/>
    </source>
</evidence>
<evidence type="ECO:0000313" key="3">
    <source>
        <dbReference type="WBParaSite" id="HPBE_0001418001-mRNA-1"/>
    </source>
</evidence>
<dbReference type="WBParaSite" id="HPBE_0001418001-mRNA-1">
    <property type="protein sequence ID" value="HPBE_0001418001-mRNA-1"/>
    <property type="gene ID" value="HPBE_0001418001"/>
</dbReference>
<evidence type="ECO:0000313" key="1">
    <source>
        <dbReference type="EMBL" id="VDO98775.1"/>
    </source>
</evidence>
<dbReference type="AlphaFoldDB" id="A0A183FZJ2"/>
<sequence length="185" mass="21044">MDDTLATALIVGYEDTELRPGVYIVDVLKDRIQEGSTNSEWRRFGEKLAQHVVSRRQNAVLVSTHCLEHFLVNDVERSDALNSASFYHEGRRYLVTSLQPRNLERTLPDIMESGEFVFGLNVWLCFFGEAETCDAKVLCDGDDTTFVLEMKRVISNLHVLAQIELTIELIAAISDGCEMLWFNPK</sequence>
<keyword evidence="2" id="KW-1185">Reference proteome</keyword>
<name>A0A183FZJ2_HELPZ</name>
<accession>A0A183FZJ2</accession>
<dbReference type="OrthoDB" id="5867570at2759"/>
<proteinExistence type="predicted"/>